<evidence type="ECO:0000313" key="4">
    <source>
        <dbReference type="Proteomes" id="UP000602745"/>
    </source>
</evidence>
<dbReference type="InterPro" id="IPR011059">
    <property type="entry name" value="Metal-dep_hydrolase_composite"/>
</dbReference>
<evidence type="ECO:0000256" key="1">
    <source>
        <dbReference type="ARBA" id="ARBA00022975"/>
    </source>
</evidence>
<reference evidence="3" key="2">
    <citation type="submission" date="2020-09" db="EMBL/GenBank/DDBJ databases">
        <authorList>
            <person name="Sun Q."/>
            <person name="Sedlacek I."/>
        </authorList>
    </citation>
    <scope>NUCLEOTIDE SEQUENCE</scope>
    <source>
        <strain evidence="3">CCM 7684</strain>
    </source>
</reference>
<reference evidence="3" key="1">
    <citation type="journal article" date="2014" name="Int. J. Syst. Evol. Microbiol.">
        <title>Complete genome sequence of Corynebacterium casei LMG S-19264T (=DSM 44701T), isolated from a smear-ripened cheese.</title>
        <authorList>
            <consortium name="US DOE Joint Genome Institute (JGI-PGF)"/>
            <person name="Walter F."/>
            <person name="Albersmeier A."/>
            <person name="Kalinowski J."/>
            <person name="Ruckert C."/>
        </authorList>
    </citation>
    <scope>NUCLEOTIDE SEQUENCE</scope>
    <source>
        <strain evidence="3">CCM 7684</strain>
    </source>
</reference>
<dbReference type="InterPro" id="IPR024403">
    <property type="entry name" value="DHOase_cat"/>
</dbReference>
<dbReference type="InterPro" id="IPR050138">
    <property type="entry name" value="DHOase/Allantoinase_Hydrolase"/>
</dbReference>
<keyword evidence="4" id="KW-1185">Reference proteome</keyword>
<dbReference type="InterPro" id="IPR032466">
    <property type="entry name" value="Metal_Hydrolase"/>
</dbReference>
<gene>
    <name evidence="3" type="primary">pyrC</name>
    <name evidence="3" type="ORF">GCM10007276_25400</name>
</gene>
<dbReference type="RefSeq" id="WP_188410080.1">
    <property type="nucleotide sequence ID" value="NZ_BMCP01000002.1"/>
</dbReference>
<dbReference type="Proteomes" id="UP000602745">
    <property type="component" value="Unassembled WGS sequence"/>
</dbReference>
<dbReference type="GO" id="GO:0004038">
    <property type="term" value="F:allantoinase activity"/>
    <property type="evidence" value="ECO:0007669"/>
    <property type="project" value="TreeGrafter"/>
</dbReference>
<accession>A0A8J2YJD6</accession>
<dbReference type="GO" id="GO:0004151">
    <property type="term" value="F:dihydroorotase activity"/>
    <property type="evidence" value="ECO:0007669"/>
    <property type="project" value="InterPro"/>
</dbReference>
<evidence type="ECO:0000313" key="3">
    <source>
        <dbReference type="EMBL" id="GGE47183.1"/>
    </source>
</evidence>
<dbReference type="NCBIfam" id="NF006558">
    <property type="entry name" value="PRK09059.1"/>
    <property type="match status" value="1"/>
</dbReference>
<dbReference type="GO" id="GO:0006145">
    <property type="term" value="P:purine nucleobase catabolic process"/>
    <property type="evidence" value="ECO:0007669"/>
    <property type="project" value="TreeGrafter"/>
</dbReference>
<dbReference type="InterPro" id="IPR004722">
    <property type="entry name" value="DHOase"/>
</dbReference>
<proteinExistence type="predicted"/>
<organism evidence="3 4">
    <name type="scientific">Agaricicola taiwanensis</name>
    <dbReference type="NCBI Taxonomy" id="591372"/>
    <lineage>
        <taxon>Bacteria</taxon>
        <taxon>Pseudomonadati</taxon>
        <taxon>Pseudomonadota</taxon>
        <taxon>Alphaproteobacteria</taxon>
        <taxon>Rhodobacterales</taxon>
        <taxon>Paracoccaceae</taxon>
        <taxon>Agaricicola</taxon>
    </lineage>
</organism>
<dbReference type="EMBL" id="BMCP01000002">
    <property type="protein sequence ID" value="GGE47183.1"/>
    <property type="molecule type" value="Genomic_DNA"/>
</dbReference>
<dbReference type="NCBIfam" id="TIGR00857">
    <property type="entry name" value="pyrC_multi"/>
    <property type="match status" value="1"/>
</dbReference>
<dbReference type="GO" id="GO:0006221">
    <property type="term" value="P:pyrimidine nucleotide biosynthetic process"/>
    <property type="evidence" value="ECO:0007669"/>
    <property type="project" value="UniProtKB-KW"/>
</dbReference>
<dbReference type="AlphaFoldDB" id="A0A8J2YJD6"/>
<dbReference type="GO" id="GO:0046872">
    <property type="term" value="F:metal ion binding"/>
    <property type="evidence" value="ECO:0007669"/>
    <property type="project" value="InterPro"/>
</dbReference>
<evidence type="ECO:0000259" key="2">
    <source>
        <dbReference type="Pfam" id="PF12890"/>
    </source>
</evidence>
<feature type="domain" description="Dihydroorotase catalytic" evidence="2">
    <location>
        <begin position="55"/>
        <end position="241"/>
    </location>
</feature>
<dbReference type="Pfam" id="PF12890">
    <property type="entry name" value="DHOase"/>
    <property type="match status" value="1"/>
</dbReference>
<protein>
    <submittedName>
        <fullName evidence="3">Dihydroorotase</fullName>
    </submittedName>
</protein>
<dbReference type="PANTHER" id="PTHR43668">
    <property type="entry name" value="ALLANTOINASE"/>
    <property type="match status" value="1"/>
</dbReference>
<dbReference type="PANTHER" id="PTHR43668:SF2">
    <property type="entry name" value="ALLANTOINASE"/>
    <property type="match status" value="1"/>
</dbReference>
<keyword evidence="1" id="KW-0665">Pyrimidine biosynthesis</keyword>
<sequence length="432" mass="45593">MTAPKLFANARLIDPLTGRDEQGGLLVHHGLIADLGPSVKADAAPDDTEIIDCQGRVLGPGLVDMRAFVGEPGAEHRETIATATQAAAAGGVTTLVCMPDTNPAIDDPAIVDFLLRRARDTGVVRILPAAALTRGLAGTEMTEVGLLKEAGAAAFTDGARSIRNAGIFRRILTYARDFDALVMHHTEDPDLVGSGVMNAGELSSRLGLPGRHTAAETIMLERDMRLVELTGCRYHAASVTCRASLDVIRRAKEMGLPVSCGATINHLSFNEGDIGDYRTFFKLSPPLRSEDDRQALVAAVAEGLIDVVVSDHNPQDVDQKRQPFAEAADGAIGVETMLIAGLRLVHAEMLSLAGLFAAMSARPSRRLGLAGGKLAKGAPADLVELDLGAPWVLDPAQLKSRSKNTPFDGARLQGRVTRTMVGGSIVHEASSA</sequence>
<dbReference type="SUPFAM" id="SSF51556">
    <property type="entry name" value="Metallo-dependent hydrolases"/>
    <property type="match status" value="1"/>
</dbReference>
<dbReference type="GO" id="GO:0005737">
    <property type="term" value="C:cytoplasm"/>
    <property type="evidence" value="ECO:0007669"/>
    <property type="project" value="TreeGrafter"/>
</dbReference>
<dbReference type="Gene3D" id="2.30.40.10">
    <property type="entry name" value="Urease, subunit C, domain 1"/>
    <property type="match status" value="1"/>
</dbReference>
<name>A0A8J2YJD6_9RHOB</name>
<comment type="caution">
    <text evidence="3">The sequence shown here is derived from an EMBL/GenBank/DDBJ whole genome shotgun (WGS) entry which is preliminary data.</text>
</comment>
<dbReference type="SUPFAM" id="SSF51338">
    <property type="entry name" value="Composite domain of metallo-dependent hydrolases"/>
    <property type="match status" value="1"/>
</dbReference>
<dbReference type="CDD" id="cd01317">
    <property type="entry name" value="DHOase_IIa"/>
    <property type="match status" value="1"/>
</dbReference>
<dbReference type="Gene3D" id="3.20.20.140">
    <property type="entry name" value="Metal-dependent hydrolases"/>
    <property type="match status" value="1"/>
</dbReference>